<dbReference type="InterPro" id="IPR036396">
    <property type="entry name" value="Cyt_P450_sf"/>
</dbReference>
<evidence type="ECO:0000313" key="2">
    <source>
        <dbReference type="EMBL" id="CAL1549148.1"/>
    </source>
</evidence>
<comment type="similarity">
    <text evidence="1">Belongs to the cytochrome P450 family.</text>
</comment>
<dbReference type="EMBL" id="CAXITT010005498">
    <property type="protein sequence ID" value="CAL1549148.1"/>
    <property type="molecule type" value="Genomic_DNA"/>
</dbReference>
<evidence type="ECO:0000313" key="3">
    <source>
        <dbReference type="Proteomes" id="UP001497497"/>
    </source>
</evidence>
<dbReference type="GO" id="GO:0004497">
    <property type="term" value="F:monooxygenase activity"/>
    <property type="evidence" value="ECO:0007669"/>
    <property type="project" value="InterPro"/>
</dbReference>
<proteinExistence type="inferred from homology"/>
<organism evidence="2 3">
    <name type="scientific">Lymnaea stagnalis</name>
    <name type="common">Great pond snail</name>
    <name type="synonym">Helix stagnalis</name>
    <dbReference type="NCBI Taxonomy" id="6523"/>
    <lineage>
        <taxon>Eukaryota</taxon>
        <taxon>Metazoa</taxon>
        <taxon>Spiralia</taxon>
        <taxon>Lophotrochozoa</taxon>
        <taxon>Mollusca</taxon>
        <taxon>Gastropoda</taxon>
        <taxon>Heterobranchia</taxon>
        <taxon>Euthyneura</taxon>
        <taxon>Panpulmonata</taxon>
        <taxon>Hygrophila</taxon>
        <taxon>Lymnaeoidea</taxon>
        <taxon>Lymnaeidae</taxon>
        <taxon>Lymnaea</taxon>
    </lineage>
</organism>
<accession>A0AAV2IPS2</accession>
<comment type="caution">
    <text evidence="2">The sequence shown here is derived from an EMBL/GenBank/DDBJ whole genome shotgun (WGS) entry which is preliminary data.</text>
</comment>
<gene>
    <name evidence="2" type="ORF">GSLYS_00022465001</name>
</gene>
<reference evidence="2 3" key="1">
    <citation type="submission" date="2024-04" db="EMBL/GenBank/DDBJ databases">
        <authorList>
            <consortium name="Genoscope - CEA"/>
            <person name="William W."/>
        </authorList>
    </citation>
    <scope>NUCLEOTIDE SEQUENCE [LARGE SCALE GENOMIC DNA]</scope>
</reference>
<dbReference type="Gene3D" id="1.10.630.10">
    <property type="entry name" value="Cytochrome P450"/>
    <property type="match status" value="1"/>
</dbReference>
<sequence length="63" mass="7188">MCLGKALAEMELFIFLTTLIQRYSFSVPQSASLPTLQDRFGLSCSPLPYKICLTQRRCEETQL</sequence>
<dbReference type="SUPFAM" id="SSF48264">
    <property type="entry name" value="Cytochrome P450"/>
    <property type="match status" value="1"/>
</dbReference>
<protein>
    <recommendedName>
        <fullName evidence="4">Cytochrome P450</fullName>
    </recommendedName>
</protein>
<dbReference type="GO" id="GO:0016705">
    <property type="term" value="F:oxidoreductase activity, acting on paired donors, with incorporation or reduction of molecular oxygen"/>
    <property type="evidence" value="ECO:0007669"/>
    <property type="project" value="InterPro"/>
</dbReference>
<dbReference type="InterPro" id="IPR001128">
    <property type="entry name" value="Cyt_P450"/>
</dbReference>
<dbReference type="GO" id="GO:0020037">
    <property type="term" value="F:heme binding"/>
    <property type="evidence" value="ECO:0007669"/>
    <property type="project" value="InterPro"/>
</dbReference>
<dbReference type="Proteomes" id="UP001497497">
    <property type="component" value="Unassembled WGS sequence"/>
</dbReference>
<keyword evidence="3" id="KW-1185">Reference proteome</keyword>
<evidence type="ECO:0008006" key="4">
    <source>
        <dbReference type="Google" id="ProtNLM"/>
    </source>
</evidence>
<dbReference type="GO" id="GO:0005506">
    <property type="term" value="F:iron ion binding"/>
    <property type="evidence" value="ECO:0007669"/>
    <property type="project" value="InterPro"/>
</dbReference>
<dbReference type="Pfam" id="PF00067">
    <property type="entry name" value="p450"/>
    <property type="match status" value="1"/>
</dbReference>
<dbReference type="AlphaFoldDB" id="A0AAV2IPS2"/>
<name>A0AAV2IPS2_LYMST</name>
<evidence type="ECO:0000256" key="1">
    <source>
        <dbReference type="ARBA" id="ARBA00010617"/>
    </source>
</evidence>